<dbReference type="Gene3D" id="2.170.260.10">
    <property type="entry name" value="paz domain"/>
    <property type="match status" value="1"/>
</dbReference>
<evidence type="ECO:0000256" key="3">
    <source>
        <dbReference type="ARBA" id="ARBA00022490"/>
    </source>
</evidence>
<keyword evidence="2" id="KW-0217">Developmental protein</keyword>
<gene>
    <name evidence="10" type="ORF">Pmani_011738</name>
</gene>
<dbReference type="EMBL" id="JAWZYT010000944">
    <property type="protein sequence ID" value="KAK4317155.1"/>
    <property type="molecule type" value="Genomic_DNA"/>
</dbReference>
<evidence type="ECO:0000259" key="8">
    <source>
        <dbReference type="PROSITE" id="PS50821"/>
    </source>
</evidence>
<dbReference type="GO" id="GO:0003723">
    <property type="term" value="F:RNA binding"/>
    <property type="evidence" value="ECO:0007669"/>
    <property type="project" value="UniProtKB-KW"/>
</dbReference>
<dbReference type="PANTHER" id="PTHR22891">
    <property type="entry name" value="EUKARYOTIC TRANSLATION INITIATION FACTOR 2C"/>
    <property type="match status" value="1"/>
</dbReference>
<comment type="caution">
    <text evidence="10">The sequence shown here is derived from an EMBL/GenBank/DDBJ whole genome shotgun (WGS) entry which is preliminary data.</text>
</comment>
<feature type="compositionally biased region" description="Basic and acidic residues" evidence="7">
    <location>
        <begin position="208"/>
        <end position="218"/>
    </location>
</feature>
<feature type="domain" description="PAZ" evidence="8">
    <location>
        <begin position="409"/>
        <end position="518"/>
    </location>
</feature>
<dbReference type="InterPro" id="IPR012337">
    <property type="entry name" value="RNaseH-like_sf"/>
</dbReference>
<dbReference type="Proteomes" id="UP001292094">
    <property type="component" value="Unassembled WGS sequence"/>
</dbReference>
<dbReference type="PROSITE" id="PS50822">
    <property type="entry name" value="PIWI"/>
    <property type="match status" value="1"/>
</dbReference>
<name>A0AAE1Q0I9_9EUCA</name>
<accession>A0AAE1Q0I9</accession>
<dbReference type="SUPFAM" id="SSF101690">
    <property type="entry name" value="PAZ domain"/>
    <property type="match status" value="1"/>
</dbReference>
<dbReference type="Pfam" id="PF23278">
    <property type="entry name" value="Piwi_N"/>
    <property type="match status" value="1"/>
</dbReference>
<dbReference type="CDD" id="cd02845">
    <property type="entry name" value="PAZ_piwi_like"/>
    <property type="match status" value="1"/>
</dbReference>
<dbReference type="InterPro" id="IPR003100">
    <property type="entry name" value="PAZ_dom"/>
</dbReference>
<sequence length="991" mass="111991">MVAVESGHHGAIDLEKQKRVLAVRTPPKALLSYQKRLDEFVAEACPGCLTAPHPTPSNTSWKTALHSITLTNNTIYTRMASQGEERRGRGRARGGRQRPGGDQHVGVEKHTPGMDDLMGWMTGLQVHDERTWRDTSGRDQQGERGRGGRAGGRDDRHGTGGAGRDAGRRGSDSTEQGEVGRKGVGRGGVTGDRERGGQGLGRGRGRGRGREGRERSKEEEEQMVVWTRPQLLMDKKGTSGQPIHLRSNYYQLTATPALRLCLYHVEFSPEEERTWARKALMRQHTNVLGNYIFDGMQLFLSHKLGKDPLEMASKRPDNNTPYMVKIRFIKELPSSDPEYLKVFSLVVKRCLEYLGLTQVGQHYFDPTQEMVSQKHRVAVWPGQQVGIRQHEHQVLLCTDVIHKFLRLDTMHDLLRQILANHPDNYHHVVRRQVLGNVVMTRYNQRTYTIHDVAWNITPTTTFNFRGSEITYLEYYQQTYQVTIKDHRQPLLLSRPRLKEQRRGTSSVYLIPELCVATGLTDAMRNDHHMMKDLAQFTRMDPERRVQSIRKFSSNLFNNEKVKAELQQWGMEFSKVLSAVRGRVLPQEIISMGPVSFQYKGFGSDWIGEVKNVSMTSCAQLTNWVLVFPSRLKSEAEDLLSGLRRVSKSLGMVVTQPAIQILQGETLQEYVQGVGQHGGVKMVVCLLPNSRLDRYAAIKRHVTCVMSVPSQMIVARTLQNKAKLMSVVYKIAMQINCKLGGEAWRVHIPFQNAMVVGYDAFHDRGGGGRGGASWGAVVASYNHNLTKFYGQVTRHANREELTSNFRVAVMNALKHYSEVNGQLPERVLVYRDGVGDGQLLYVKDTEVTAIKACFEALGFSPRFSFVVVSKRINSRLFTQNPSTGQPANPPPGTVCDDVITRPERYDFYLVSQQVNQGTVTPTCYNIIEDMNSNLDPDRHQRLAYKLSFLYCNWMGPVRVPAPCLYAHKLASVTGQALKDSPPAHLRDKLWYL</sequence>
<dbReference type="AlphaFoldDB" id="A0AAE1Q0I9"/>
<dbReference type="PROSITE" id="PS50821">
    <property type="entry name" value="PAZ"/>
    <property type="match status" value="1"/>
</dbReference>
<evidence type="ECO:0000256" key="5">
    <source>
        <dbReference type="ARBA" id="ARBA00023158"/>
    </source>
</evidence>
<keyword evidence="5" id="KW-0943">RNA-mediated gene silencing</keyword>
<dbReference type="Pfam" id="PF02171">
    <property type="entry name" value="Piwi"/>
    <property type="match status" value="1"/>
</dbReference>
<evidence type="ECO:0000313" key="11">
    <source>
        <dbReference type="Proteomes" id="UP001292094"/>
    </source>
</evidence>
<evidence type="ECO:0000259" key="9">
    <source>
        <dbReference type="PROSITE" id="PS50822"/>
    </source>
</evidence>
<dbReference type="CDD" id="cd04658">
    <property type="entry name" value="Piwi_piwi-like_Euk"/>
    <property type="match status" value="1"/>
</dbReference>
<feature type="compositionally biased region" description="Basic and acidic residues" evidence="7">
    <location>
        <begin position="99"/>
        <end position="113"/>
    </location>
</feature>
<protein>
    <recommendedName>
        <fullName evidence="12">Piwi-like protein 1</fullName>
    </recommendedName>
</protein>
<dbReference type="GO" id="GO:0034587">
    <property type="term" value="P:piRNA processing"/>
    <property type="evidence" value="ECO:0007669"/>
    <property type="project" value="UniProtKB-ARBA"/>
</dbReference>
<feature type="region of interest" description="Disordered" evidence="7">
    <location>
        <begin position="77"/>
        <end position="222"/>
    </location>
</feature>
<dbReference type="Pfam" id="PF02170">
    <property type="entry name" value="PAZ"/>
    <property type="match status" value="1"/>
</dbReference>
<evidence type="ECO:0000256" key="6">
    <source>
        <dbReference type="ARBA" id="ARBA00038291"/>
    </source>
</evidence>
<keyword evidence="11" id="KW-1185">Reference proteome</keyword>
<dbReference type="Gene3D" id="3.40.50.2300">
    <property type="match status" value="1"/>
</dbReference>
<reference evidence="10" key="1">
    <citation type="submission" date="2023-11" db="EMBL/GenBank/DDBJ databases">
        <title>Genome assemblies of two species of porcelain crab, Petrolisthes cinctipes and Petrolisthes manimaculis (Anomura: Porcellanidae).</title>
        <authorList>
            <person name="Angst P."/>
        </authorList>
    </citation>
    <scope>NUCLEOTIDE SEQUENCE</scope>
    <source>
        <strain evidence="10">PB745_02</strain>
        <tissue evidence="10">Gill</tissue>
    </source>
</reference>
<keyword evidence="4" id="KW-0694">RNA-binding</keyword>
<dbReference type="SMART" id="SM00949">
    <property type="entry name" value="PAZ"/>
    <property type="match status" value="1"/>
</dbReference>
<organism evidence="10 11">
    <name type="scientific">Petrolisthes manimaculis</name>
    <dbReference type="NCBI Taxonomy" id="1843537"/>
    <lineage>
        <taxon>Eukaryota</taxon>
        <taxon>Metazoa</taxon>
        <taxon>Ecdysozoa</taxon>
        <taxon>Arthropoda</taxon>
        <taxon>Crustacea</taxon>
        <taxon>Multicrustacea</taxon>
        <taxon>Malacostraca</taxon>
        <taxon>Eumalacostraca</taxon>
        <taxon>Eucarida</taxon>
        <taxon>Decapoda</taxon>
        <taxon>Pleocyemata</taxon>
        <taxon>Anomura</taxon>
        <taxon>Galatheoidea</taxon>
        <taxon>Porcellanidae</taxon>
        <taxon>Petrolisthes</taxon>
    </lineage>
</organism>
<evidence type="ECO:0000313" key="10">
    <source>
        <dbReference type="EMBL" id="KAK4317155.1"/>
    </source>
</evidence>
<dbReference type="FunFam" id="2.170.260.10:FF:000003">
    <property type="entry name" value="Piwi-like RNA-mediated gene silencing 2"/>
    <property type="match status" value="1"/>
</dbReference>
<dbReference type="InterPro" id="IPR036397">
    <property type="entry name" value="RNaseH_sf"/>
</dbReference>
<evidence type="ECO:0000256" key="4">
    <source>
        <dbReference type="ARBA" id="ARBA00022884"/>
    </source>
</evidence>
<proteinExistence type="inferred from homology"/>
<dbReference type="InterPro" id="IPR036085">
    <property type="entry name" value="PAZ_dom_sf"/>
</dbReference>
<dbReference type="InterPro" id="IPR003165">
    <property type="entry name" value="Piwi"/>
</dbReference>
<feature type="domain" description="Piwi" evidence="9">
    <location>
        <begin position="681"/>
        <end position="977"/>
    </location>
</feature>
<evidence type="ECO:0008006" key="12">
    <source>
        <dbReference type="Google" id="ProtNLM"/>
    </source>
</evidence>
<dbReference type="Gene3D" id="3.30.420.10">
    <property type="entry name" value="Ribonuclease H-like superfamily/Ribonuclease H"/>
    <property type="match status" value="1"/>
</dbReference>
<feature type="compositionally biased region" description="Basic and acidic residues" evidence="7">
    <location>
        <begin position="126"/>
        <end position="158"/>
    </location>
</feature>
<keyword evidence="3" id="KW-0963">Cytoplasm</keyword>
<dbReference type="SUPFAM" id="SSF53098">
    <property type="entry name" value="Ribonuclease H-like"/>
    <property type="match status" value="1"/>
</dbReference>
<comment type="similarity">
    <text evidence="6">Belongs to the argonaute family. Piwi subfamily.</text>
</comment>
<dbReference type="SMART" id="SM00950">
    <property type="entry name" value="Piwi"/>
    <property type="match status" value="1"/>
</dbReference>
<dbReference type="GO" id="GO:0005737">
    <property type="term" value="C:cytoplasm"/>
    <property type="evidence" value="ECO:0007669"/>
    <property type="project" value="UniProtKB-SubCell"/>
</dbReference>
<comment type="subcellular location">
    <subcellularLocation>
        <location evidence="1">Cytoplasm</location>
    </subcellularLocation>
</comment>
<evidence type="ECO:0000256" key="7">
    <source>
        <dbReference type="SAM" id="MobiDB-lite"/>
    </source>
</evidence>
<evidence type="ECO:0000256" key="2">
    <source>
        <dbReference type="ARBA" id="ARBA00022473"/>
    </source>
</evidence>
<evidence type="ECO:0000256" key="1">
    <source>
        <dbReference type="ARBA" id="ARBA00004496"/>
    </source>
</evidence>